<feature type="compositionally biased region" description="Polar residues" evidence="1">
    <location>
        <begin position="1"/>
        <end position="24"/>
    </location>
</feature>
<dbReference type="InterPro" id="IPR008949">
    <property type="entry name" value="Isoprenoid_synthase_dom_sf"/>
</dbReference>
<feature type="region of interest" description="Disordered" evidence="1">
    <location>
        <begin position="1"/>
        <end position="37"/>
    </location>
</feature>
<organism evidence="2 3">
    <name type="scientific">Xylaria multiplex</name>
    <dbReference type="NCBI Taxonomy" id="323545"/>
    <lineage>
        <taxon>Eukaryota</taxon>
        <taxon>Fungi</taxon>
        <taxon>Dikarya</taxon>
        <taxon>Ascomycota</taxon>
        <taxon>Pezizomycotina</taxon>
        <taxon>Sordariomycetes</taxon>
        <taxon>Xylariomycetidae</taxon>
        <taxon>Xylariales</taxon>
        <taxon>Xylariaceae</taxon>
        <taxon>Xylaria</taxon>
    </lineage>
</organism>
<accession>A0A7C8MI75</accession>
<evidence type="ECO:0000256" key="1">
    <source>
        <dbReference type="SAM" id="MobiDB-lite"/>
    </source>
</evidence>
<gene>
    <name evidence="2" type="ORF">GQX73_g8299</name>
</gene>
<dbReference type="OrthoDB" id="2861623at2759"/>
<protein>
    <recommendedName>
        <fullName evidence="4">Terpene synthase</fullName>
    </recommendedName>
</protein>
<proteinExistence type="predicted"/>
<dbReference type="Pfam" id="PF19086">
    <property type="entry name" value="Terpene_syn_C_2"/>
    <property type="match status" value="1"/>
</dbReference>
<evidence type="ECO:0000313" key="2">
    <source>
        <dbReference type="EMBL" id="KAF2965292.1"/>
    </source>
</evidence>
<comment type="caution">
    <text evidence="2">The sequence shown here is derived from an EMBL/GenBank/DDBJ whole genome shotgun (WGS) entry which is preliminary data.</text>
</comment>
<evidence type="ECO:0008006" key="4">
    <source>
        <dbReference type="Google" id="ProtNLM"/>
    </source>
</evidence>
<evidence type="ECO:0000313" key="3">
    <source>
        <dbReference type="Proteomes" id="UP000481858"/>
    </source>
</evidence>
<dbReference type="EMBL" id="WUBL01000120">
    <property type="protein sequence ID" value="KAF2965292.1"/>
    <property type="molecule type" value="Genomic_DNA"/>
</dbReference>
<keyword evidence="3" id="KW-1185">Reference proteome</keyword>
<dbReference type="InParanoid" id="A0A7C8MI75"/>
<dbReference type="Gene3D" id="1.10.600.10">
    <property type="entry name" value="Farnesyl Diphosphate Synthase"/>
    <property type="match status" value="1"/>
</dbReference>
<dbReference type="Proteomes" id="UP000481858">
    <property type="component" value="Unassembled WGS sequence"/>
</dbReference>
<dbReference type="SUPFAM" id="SSF48576">
    <property type="entry name" value="Terpenoid synthases"/>
    <property type="match status" value="1"/>
</dbReference>
<name>A0A7C8MI75_9PEZI</name>
<sequence>MQTTTEIPPPTGSSGPDNARSTLQPGAPEPEGEHELRRSVRIPDLFSSIMAARPAVNPNYFKVKAEGDRWIAKIMNLDDKTSAKNTRADFCLLCSMWVPNADEEALRTTLDWSYWIFFFDDQFDEGHLRNDPIAAREEIDRTIAIMEEGAVLYTPEQNPLRYVFQTCWQRLVKYASPEHQRRYKEQHKRYFDQVVTQVERSTRGDALSGDIDAYVDMRFQKGFFNIPLCKNACGYHQTSYLWSMMLYHIGKTWQVTIFGAGHRFRGMSTQQSVDKVGALINNCYKRWYTALAELPPYGKEIDSQVVTVMWILHMKLFPTYGRSSE</sequence>
<dbReference type="AlphaFoldDB" id="A0A7C8MI75"/>
<reference evidence="2 3" key="1">
    <citation type="submission" date="2019-12" db="EMBL/GenBank/DDBJ databases">
        <title>Draft genome sequence of the ascomycete Xylaria multiplex DSM 110363.</title>
        <authorList>
            <person name="Buettner E."/>
            <person name="Kellner H."/>
        </authorList>
    </citation>
    <scope>NUCLEOTIDE SEQUENCE [LARGE SCALE GENOMIC DNA]</scope>
    <source>
        <strain evidence="2 3">DSM 110363</strain>
    </source>
</reference>